<organism evidence="1 2">
    <name type="scientific">Leucogyrophana mollusca</name>
    <dbReference type="NCBI Taxonomy" id="85980"/>
    <lineage>
        <taxon>Eukaryota</taxon>
        <taxon>Fungi</taxon>
        <taxon>Dikarya</taxon>
        <taxon>Basidiomycota</taxon>
        <taxon>Agaricomycotina</taxon>
        <taxon>Agaricomycetes</taxon>
        <taxon>Agaricomycetidae</taxon>
        <taxon>Boletales</taxon>
        <taxon>Boletales incertae sedis</taxon>
        <taxon>Leucogyrophana</taxon>
    </lineage>
</organism>
<sequence>MSSTILSPTSVPPSTTSPPIAQLLPLARNAFTILSSVTLTLSRLLLAVLRPLHIFLPVLLSILAPFTLLFDILLDGFVLTPYAVVSGAVAALYPVYVFCGVACVSGAAVGIFGRGLVSVLNAVVAPSSSAKEEIAPVPATPSSDGSPTTKTPSKRRRLRTIEVRKRR</sequence>
<reference evidence="1" key="1">
    <citation type="journal article" date="2021" name="New Phytol.">
        <title>Evolutionary innovations through gain and loss of genes in the ectomycorrhizal Boletales.</title>
        <authorList>
            <person name="Wu G."/>
            <person name="Miyauchi S."/>
            <person name="Morin E."/>
            <person name="Kuo A."/>
            <person name="Drula E."/>
            <person name="Varga T."/>
            <person name="Kohler A."/>
            <person name="Feng B."/>
            <person name="Cao Y."/>
            <person name="Lipzen A."/>
            <person name="Daum C."/>
            <person name="Hundley H."/>
            <person name="Pangilinan J."/>
            <person name="Johnson J."/>
            <person name="Barry K."/>
            <person name="LaButti K."/>
            <person name="Ng V."/>
            <person name="Ahrendt S."/>
            <person name="Min B."/>
            <person name="Choi I.G."/>
            <person name="Park H."/>
            <person name="Plett J.M."/>
            <person name="Magnuson J."/>
            <person name="Spatafora J.W."/>
            <person name="Nagy L.G."/>
            <person name="Henrissat B."/>
            <person name="Grigoriev I.V."/>
            <person name="Yang Z.L."/>
            <person name="Xu J."/>
            <person name="Martin F.M."/>
        </authorList>
    </citation>
    <scope>NUCLEOTIDE SEQUENCE</scope>
    <source>
        <strain evidence="1">KUC20120723A-06</strain>
    </source>
</reference>
<evidence type="ECO:0000313" key="2">
    <source>
        <dbReference type="Proteomes" id="UP000790709"/>
    </source>
</evidence>
<protein>
    <submittedName>
        <fullName evidence="1">Uncharacterized protein</fullName>
    </submittedName>
</protein>
<name>A0ACB8BSW9_9AGAM</name>
<dbReference type="EMBL" id="MU266358">
    <property type="protein sequence ID" value="KAH7927988.1"/>
    <property type="molecule type" value="Genomic_DNA"/>
</dbReference>
<comment type="caution">
    <text evidence="1">The sequence shown here is derived from an EMBL/GenBank/DDBJ whole genome shotgun (WGS) entry which is preliminary data.</text>
</comment>
<keyword evidence="2" id="KW-1185">Reference proteome</keyword>
<proteinExistence type="predicted"/>
<accession>A0ACB8BSW9</accession>
<gene>
    <name evidence="1" type="ORF">BV22DRAFT_1193151</name>
</gene>
<dbReference type="Proteomes" id="UP000790709">
    <property type="component" value="Unassembled WGS sequence"/>
</dbReference>
<evidence type="ECO:0000313" key="1">
    <source>
        <dbReference type="EMBL" id="KAH7927988.1"/>
    </source>
</evidence>